<gene>
    <name evidence="2" type="ORF">SAMN05660845_1217</name>
</gene>
<dbReference type="EMBL" id="FOJT01000003">
    <property type="protein sequence ID" value="SFA99675.1"/>
    <property type="molecule type" value="Genomic_DNA"/>
</dbReference>
<dbReference type="OrthoDB" id="1652165at2"/>
<proteinExistence type="predicted"/>
<dbReference type="AlphaFoldDB" id="A0A1I0XF61"/>
<evidence type="ECO:0008006" key="4">
    <source>
        <dbReference type="Google" id="ProtNLM"/>
    </source>
</evidence>
<accession>A0A1I0XF61</accession>
<keyword evidence="3" id="KW-1185">Reference proteome</keyword>
<evidence type="ECO:0000313" key="2">
    <source>
        <dbReference type="EMBL" id="SFA99675.1"/>
    </source>
</evidence>
<sequence>MIKNYTSKYFGFFTFLVLILVSNIGQAQNVTWDGTSWSPNPPTITKNAIFTGNYTSTADIVAKAVTVTNGAIVTISGGVSAHTFTVANGITVDVGSKLVFENNASLLQNNVSAVNTGSINFKRNATPMRGLEYTYWSSPVVGQTLVGFSPLTRADRYHSFNATTNAWVNESAANTMEATKGYAVRAPENFTSTPQIFNGEFIGVPNNGDLPTNVVAFNPALLNYNFIGNPYPSAISVANLFVSPTLGTLYFWTHNTAIASNVFTTNDYAIRTRTTGTAAISGGTVPGDYIAAGQGFFASAGTTTTFLFTNSMRVAGNNAQFYKNAQAVPLNYYVHLNLTNTLGAFKQIAFGYEEGATNGYDFGTDALASTEGAITFYSMIPTYTSGFGIQGREYPWNINDIVDLGFNATIAGDYTITIDHVNTFFDDKDIFLEDTSNGTYHNLKISSYNFNTAVGTFNSRFKIHYLNPLLSNNDFTINENSVFVNTNNNEIVVNSTSEKIKSIQVYDVLGRLIFDKKNANENKFVIENIQKQNQALIIKTELENNQIVTKKLIF</sequence>
<organism evidence="2 3">
    <name type="scientific">Flavobacterium swingsii</name>
    <dbReference type="NCBI Taxonomy" id="498292"/>
    <lineage>
        <taxon>Bacteria</taxon>
        <taxon>Pseudomonadati</taxon>
        <taxon>Bacteroidota</taxon>
        <taxon>Flavobacteriia</taxon>
        <taxon>Flavobacteriales</taxon>
        <taxon>Flavobacteriaceae</taxon>
        <taxon>Flavobacterium</taxon>
    </lineage>
</organism>
<evidence type="ECO:0000256" key="1">
    <source>
        <dbReference type="SAM" id="SignalP"/>
    </source>
</evidence>
<dbReference type="NCBIfam" id="NF033708">
    <property type="entry name" value="T9SS_Cterm_ChiA"/>
    <property type="match status" value="1"/>
</dbReference>
<dbReference type="STRING" id="498292.SAMN05660845_1217"/>
<feature type="signal peptide" evidence="1">
    <location>
        <begin position="1"/>
        <end position="27"/>
    </location>
</feature>
<dbReference type="Proteomes" id="UP000199604">
    <property type="component" value="Unassembled WGS sequence"/>
</dbReference>
<feature type="chain" id="PRO_5011577516" description="Por secretion system C-terminal sorting domain-containing protein" evidence="1">
    <location>
        <begin position="28"/>
        <end position="554"/>
    </location>
</feature>
<reference evidence="3" key="1">
    <citation type="submission" date="2016-10" db="EMBL/GenBank/DDBJ databases">
        <authorList>
            <person name="Varghese N."/>
            <person name="Submissions S."/>
        </authorList>
    </citation>
    <scope>NUCLEOTIDE SEQUENCE [LARGE SCALE GENOMIC DNA]</scope>
    <source>
        <strain evidence="3">DSM 21789</strain>
    </source>
</reference>
<dbReference type="RefSeq" id="WP_091475044.1">
    <property type="nucleotide sequence ID" value="NZ_FOJT01000003.1"/>
</dbReference>
<evidence type="ECO:0000313" key="3">
    <source>
        <dbReference type="Proteomes" id="UP000199604"/>
    </source>
</evidence>
<protein>
    <recommendedName>
        <fullName evidence="4">Por secretion system C-terminal sorting domain-containing protein</fullName>
    </recommendedName>
</protein>
<keyword evidence="1" id="KW-0732">Signal</keyword>
<name>A0A1I0XF61_9FLAO</name>